<reference evidence="1 2" key="1">
    <citation type="submission" date="2020-09" db="EMBL/GenBank/DDBJ databases">
        <title>Genome sequencing and assembly of Pontibacter sp.</title>
        <authorList>
            <person name="Chhetri G."/>
        </authorList>
    </citation>
    <scope>NUCLEOTIDE SEQUENCE [LARGE SCALE GENOMIC DNA]</scope>
    <source>
        <strain evidence="1 2">JH31</strain>
    </source>
</reference>
<evidence type="ECO:0000313" key="1">
    <source>
        <dbReference type="EMBL" id="MBD1396836.1"/>
    </source>
</evidence>
<sequence length="284" mass="33104">MRTIPYLLTVALLLTGCGKHLTYSSYSEESLPTNRQQVGRITLDGSYQLYVRRLYEENDGERKRLVTRRYQEAAPGGILVEIEYLLLSETKQNVIYISTISNHYRNRYAERDIPPNQLNAYDFKVILFGKLNDSGEIAFDAKRGEAVDVWSLKYGANRNFLEISGITELIKNEFQLYIPADKALREPVHFEGFKQYALIYQSTFDNTTQPPLSFSERKDTGDVASFTGTIYFVRKSRKPRNGHFENMRMYFPFDSPLSRKNQRLLSIYFKRDRIGSNPYLLFDK</sequence>
<dbReference type="Proteomes" id="UP000625551">
    <property type="component" value="Unassembled WGS sequence"/>
</dbReference>
<proteinExistence type="predicted"/>
<dbReference type="PROSITE" id="PS51257">
    <property type="entry name" value="PROKAR_LIPOPROTEIN"/>
    <property type="match status" value="1"/>
</dbReference>
<keyword evidence="2" id="KW-1185">Reference proteome</keyword>
<name>A0ABR7XHE2_9BACT</name>
<evidence type="ECO:0008006" key="3">
    <source>
        <dbReference type="Google" id="ProtNLM"/>
    </source>
</evidence>
<accession>A0ABR7XHE2</accession>
<organism evidence="1 2">
    <name type="scientific">Pontibacter aquaedesilientis</name>
    <dbReference type="NCBI Taxonomy" id="2766980"/>
    <lineage>
        <taxon>Bacteria</taxon>
        <taxon>Pseudomonadati</taxon>
        <taxon>Bacteroidota</taxon>
        <taxon>Cytophagia</taxon>
        <taxon>Cytophagales</taxon>
        <taxon>Hymenobacteraceae</taxon>
        <taxon>Pontibacter</taxon>
    </lineage>
</organism>
<protein>
    <recommendedName>
        <fullName evidence="3">DUF4352 domain-containing protein</fullName>
    </recommendedName>
</protein>
<comment type="caution">
    <text evidence="1">The sequence shown here is derived from an EMBL/GenBank/DDBJ whole genome shotgun (WGS) entry which is preliminary data.</text>
</comment>
<gene>
    <name evidence="1" type="ORF">H9Q13_06640</name>
</gene>
<dbReference type="EMBL" id="JACXAJ010000002">
    <property type="protein sequence ID" value="MBD1396836.1"/>
    <property type="molecule type" value="Genomic_DNA"/>
</dbReference>
<evidence type="ECO:0000313" key="2">
    <source>
        <dbReference type="Proteomes" id="UP000625551"/>
    </source>
</evidence>
<dbReference type="RefSeq" id="WP_191182977.1">
    <property type="nucleotide sequence ID" value="NZ_JACXAJ010000002.1"/>
</dbReference>